<evidence type="ECO:0000313" key="2">
    <source>
        <dbReference type="EMBL" id="CAB4577516.1"/>
    </source>
</evidence>
<sequence length="118" mass="13733">MARIRPWADTRFLVLHFPQDGKRTAQEVGTTARSCRTVGYCSRRCPLWRVESLELGGHKTMIENFWANALFSVTPTILMGLLFWFVMRSILRADRSERDSYAAIEREERLKRGLPVDD</sequence>
<evidence type="ECO:0000256" key="1">
    <source>
        <dbReference type="SAM" id="Phobius"/>
    </source>
</evidence>
<organism evidence="2">
    <name type="scientific">freshwater metagenome</name>
    <dbReference type="NCBI Taxonomy" id="449393"/>
    <lineage>
        <taxon>unclassified sequences</taxon>
        <taxon>metagenomes</taxon>
        <taxon>ecological metagenomes</taxon>
    </lineage>
</organism>
<gene>
    <name evidence="2" type="ORF">UFOPK1684_01144</name>
</gene>
<dbReference type="AlphaFoldDB" id="A0A6J6ENP5"/>
<reference evidence="2" key="1">
    <citation type="submission" date="2020-05" db="EMBL/GenBank/DDBJ databases">
        <authorList>
            <person name="Chiriac C."/>
            <person name="Salcher M."/>
            <person name="Ghai R."/>
            <person name="Kavagutti S V."/>
        </authorList>
    </citation>
    <scope>NUCLEOTIDE SEQUENCE</scope>
</reference>
<dbReference type="EMBL" id="CAEZTM010000059">
    <property type="protein sequence ID" value="CAB4577516.1"/>
    <property type="molecule type" value="Genomic_DNA"/>
</dbReference>
<feature type="transmembrane region" description="Helical" evidence="1">
    <location>
        <begin position="65"/>
        <end position="86"/>
    </location>
</feature>
<keyword evidence="1" id="KW-0812">Transmembrane</keyword>
<accession>A0A6J6ENP5</accession>
<name>A0A6J6ENP5_9ZZZZ</name>
<keyword evidence="1" id="KW-0472">Membrane</keyword>
<proteinExistence type="predicted"/>
<protein>
    <submittedName>
        <fullName evidence="2">Unannotated protein</fullName>
    </submittedName>
</protein>
<keyword evidence="1" id="KW-1133">Transmembrane helix</keyword>